<reference evidence="2 3" key="1">
    <citation type="submission" date="2019-03" db="EMBL/GenBank/DDBJ databases">
        <title>Single cell metagenomics reveals metabolic interactions within the superorganism composed of flagellate Streblomastix strix and complex community of Bacteroidetes bacteria on its surface.</title>
        <authorList>
            <person name="Treitli S.C."/>
            <person name="Kolisko M."/>
            <person name="Husnik F."/>
            <person name="Keeling P."/>
            <person name="Hampl V."/>
        </authorList>
    </citation>
    <scope>NUCLEOTIDE SEQUENCE [LARGE SCALE GENOMIC DNA]</scope>
    <source>
        <strain evidence="2">St1</strain>
    </source>
</reference>
<dbReference type="EMBL" id="SNRX01000009">
    <property type="protein sequence ID" value="KAA6302216.1"/>
    <property type="molecule type" value="Genomic_DNA"/>
</dbReference>
<feature type="signal peptide" evidence="1">
    <location>
        <begin position="1"/>
        <end position="23"/>
    </location>
</feature>
<keyword evidence="1" id="KW-0732">Signal</keyword>
<evidence type="ECO:0000256" key="1">
    <source>
        <dbReference type="SAM" id="SignalP"/>
    </source>
</evidence>
<protein>
    <recommendedName>
        <fullName evidence="4">IgGFc-binding protein N-terminal domain-containing protein</fullName>
    </recommendedName>
</protein>
<comment type="caution">
    <text evidence="2">The sequence shown here is derived from an EMBL/GenBank/DDBJ whole genome shotgun (WGS) entry which is preliminary data.</text>
</comment>
<sequence>MKTRLTRLLFLAAMLVAEMSVQAQVLSSVCGWNYEVGNQTDWVSYKMETSPNGNLVISIMPHPNNVNDMVSFRNAMDVSNFKVNELSGNFFTLLSGGNNATELVYQPTTLIPSEAIITYSGLIEWRTNGNGNAYNMNVTLPNYTYGTNCTGIYTQKLATPTNVAISNTNVLTFDEITNANKYIVSVSFNGNLLKTLNMSGSGETITFPILNGTFDISVIASDTEANYSNSDASQSNTWIVNNQDAIINAPSIYCEHLLKSGAYLSWETASQADASYEAGDLLLTISGEKAGWRAAGVRAAGFTVTGISGLFIKISGDTDNPQVFRPIAGISIPKGTIINYNATTEYLSIQDNNLYDEPLIRSNYVYGSDCQSVPPLTTPTSLNYGNNNVLTFTGDANAGSFTVGVFLNNNLIFSIPNFTSGSTVEFPLNGSFVLKVKALTGSINYLDSEWSEGVSMVLAHTDDDLTNLMSEVCNSLIDPPIGSNTFADSEDAIYVTWGINANSEITVTIEGYSDTYKATTRLRDNGFNINNLKIGGVVATDIITTSFDAEKRVQTYTPRTGITIPLGTTITYNGIVEYQLIEQDGDATLLDNLWPTMNFTYTYGTTCTPLELASSWLPQGESTDWSNPQNWSTGVVPTNANNIVIPVSGTYPSIPNGTAVKSITFAEGAGIAIPSGSVTVSESVKVEYVVNSNRWYSIGFPFKIDRIYSEKLGGDLVAYNVLTGGNYWLKSYDGVRNEFGYTNNITANNGYIVQFPEYFDNSKVTFIAQTPDMALSNGKDFPVSTDYALLANPNVIHQPLELEATKRYYKYLPNTNKFVLVEEGPYILAPFEAAVSFNNISQAPMRKNIGEDWDDYTGINGYIAPLDVVSSQKYYTLQGLEINHPVANEIYIVKRLHASGKESLIKTIYTQK</sequence>
<dbReference type="Proteomes" id="UP000324575">
    <property type="component" value="Unassembled WGS sequence"/>
</dbReference>
<organism evidence="2 3">
    <name type="scientific">Candidatus Ordinivivax streblomastigis</name>
    <dbReference type="NCBI Taxonomy" id="2540710"/>
    <lineage>
        <taxon>Bacteria</taxon>
        <taxon>Pseudomonadati</taxon>
        <taxon>Bacteroidota</taxon>
        <taxon>Bacteroidia</taxon>
        <taxon>Bacteroidales</taxon>
        <taxon>Candidatus Ordinivivax</taxon>
    </lineage>
</organism>
<dbReference type="AlphaFoldDB" id="A0A5M8P1H9"/>
<proteinExistence type="predicted"/>
<evidence type="ECO:0008006" key="4">
    <source>
        <dbReference type="Google" id="ProtNLM"/>
    </source>
</evidence>
<gene>
    <name evidence="2" type="ORF">EZS26_001576</name>
</gene>
<evidence type="ECO:0000313" key="2">
    <source>
        <dbReference type="EMBL" id="KAA6302216.1"/>
    </source>
</evidence>
<feature type="chain" id="PRO_5024274694" description="IgGFc-binding protein N-terminal domain-containing protein" evidence="1">
    <location>
        <begin position="24"/>
        <end position="912"/>
    </location>
</feature>
<evidence type="ECO:0000313" key="3">
    <source>
        <dbReference type="Proteomes" id="UP000324575"/>
    </source>
</evidence>
<name>A0A5M8P1H9_9BACT</name>
<accession>A0A5M8P1H9</accession>